<accession>A0ABU2C7D1</accession>
<reference evidence="1 2" key="1">
    <citation type="submission" date="2023-07" db="EMBL/GenBank/DDBJ databases">
        <title>Sorghum-associated microbial communities from plants grown in Nebraska, USA.</title>
        <authorList>
            <person name="Schachtman D."/>
        </authorList>
    </citation>
    <scope>NUCLEOTIDE SEQUENCE [LARGE SCALE GENOMIC DNA]</scope>
    <source>
        <strain evidence="1 2">BE313</strain>
    </source>
</reference>
<sequence>MRFRLPRTLKRGLIGLLGTTVLLGGLSACAGRQEHGWGGPMNEQRSAEFRGKMIEKVGKKLELNEQQKQLLGVLSDKLQEQRKALLASGSDPRAEIQALVAGPKFDRAKAQALVTDKTEALRSKSPEVVAAAADFFDALNPAQQQQVRDFMQHRGGRFRHG</sequence>
<dbReference type="Gene3D" id="1.20.120.1490">
    <property type="match status" value="1"/>
</dbReference>
<dbReference type="PROSITE" id="PS51257">
    <property type="entry name" value="PROKAR_LIPOPROTEIN"/>
    <property type="match status" value="1"/>
</dbReference>
<gene>
    <name evidence="1" type="ORF">J2X19_001902</name>
</gene>
<comment type="caution">
    <text evidence="1">The sequence shown here is derived from an EMBL/GenBank/DDBJ whole genome shotgun (WGS) entry which is preliminary data.</text>
</comment>
<organism evidence="1 2">
    <name type="scientific">Rhodoferax ferrireducens</name>
    <dbReference type="NCBI Taxonomy" id="192843"/>
    <lineage>
        <taxon>Bacteria</taxon>
        <taxon>Pseudomonadati</taxon>
        <taxon>Pseudomonadota</taxon>
        <taxon>Betaproteobacteria</taxon>
        <taxon>Burkholderiales</taxon>
        <taxon>Comamonadaceae</taxon>
        <taxon>Rhodoferax</taxon>
    </lineage>
</organism>
<dbReference type="RefSeq" id="WP_310372827.1">
    <property type="nucleotide sequence ID" value="NZ_JAVDXT010000002.1"/>
</dbReference>
<dbReference type="InterPro" id="IPR012899">
    <property type="entry name" value="LTXXQ"/>
</dbReference>
<name>A0ABU2C7D1_9BURK</name>
<dbReference type="EMBL" id="JAVDXT010000002">
    <property type="protein sequence ID" value="MDR7377223.1"/>
    <property type="molecule type" value="Genomic_DNA"/>
</dbReference>
<dbReference type="Proteomes" id="UP001180487">
    <property type="component" value="Unassembled WGS sequence"/>
</dbReference>
<evidence type="ECO:0000313" key="1">
    <source>
        <dbReference type="EMBL" id="MDR7377223.1"/>
    </source>
</evidence>
<evidence type="ECO:0000313" key="2">
    <source>
        <dbReference type="Proteomes" id="UP001180487"/>
    </source>
</evidence>
<keyword evidence="2" id="KW-1185">Reference proteome</keyword>
<dbReference type="Pfam" id="PF07813">
    <property type="entry name" value="LTXXQ"/>
    <property type="match status" value="1"/>
</dbReference>
<protein>
    <submittedName>
        <fullName evidence="1">Spy/CpxP family protein refolding chaperone</fullName>
    </submittedName>
</protein>
<proteinExistence type="predicted"/>